<dbReference type="EMBL" id="CAFBLX010000038">
    <property type="protein sequence ID" value="CAB4883221.1"/>
    <property type="molecule type" value="Genomic_DNA"/>
</dbReference>
<sequence>MCGEGGLQVHGGSAVSLLVEHSQFVDPRYPVDTFGAVAPGE</sequence>
<dbReference type="AlphaFoldDB" id="A0A6J7EM03"/>
<reference evidence="1" key="1">
    <citation type="submission" date="2020-05" db="EMBL/GenBank/DDBJ databases">
        <authorList>
            <person name="Chiriac C."/>
            <person name="Salcher M."/>
            <person name="Ghai R."/>
            <person name="Kavagutti S V."/>
        </authorList>
    </citation>
    <scope>NUCLEOTIDE SEQUENCE</scope>
</reference>
<protein>
    <submittedName>
        <fullName evidence="1">Unannotated protein</fullName>
    </submittedName>
</protein>
<organism evidence="1">
    <name type="scientific">freshwater metagenome</name>
    <dbReference type="NCBI Taxonomy" id="449393"/>
    <lineage>
        <taxon>unclassified sequences</taxon>
        <taxon>metagenomes</taxon>
        <taxon>ecological metagenomes</taxon>
    </lineage>
</organism>
<accession>A0A6J7EM03</accession>
<evidence type="ECO:0000313" key="1">
    <source>
        <dbReference type="EMBL" id="CAB4883221.1"/>
    </source>
</evidence>
<proteinExistence type="predicted"/>
<name>A0A6J7EM03_9ZZZZ</name>
<gene>
    <name evidence="1" type="ORF">UFOPK3472_00849</name>
</gene>